<evidence type="ECO:0000256" key="1">
    <source>
        <dbReference type="ARBA" id="ARBA00022723"/>
    </source>
</evidence>
<dbReference type="InterPro" id="IPR011050">
    <property type="entry name" value="Pectin_lyase_fold/virulence"/>
</dbReference>
<dbReference type="EMBL" id="JAUOPB010000001">
    <property type="protein sequence ID" value="MDO6420882.1"/>
    <property type="molecule type" value="Genomic_DNA"/>
</dbReference>
<feature type="chain" id="PRO_5043925214" evidence="3">
    <location>
        <begin position="21"/>
        <end position="425"/>
    </location>
</feature>
<evidence type="ECO:0000313" key="4">
    <source>
        <dbReference type="EMBL" id="MDO6420882.1"/>
    </source>
</evidence>
<dbReference type="AlphaFoldDB" id="A0AAW7X2Q7"/>
<keyword evidence="2" id="KW-0325">Glycoprotein</keyword>
<dbReference type="PANTHER" id="PTHR42970:SF1">
    <property type="entry name" value="PECTATE LYASE C-RELATED"/>
    <property type="match status" value="1"/>
</dbReference>
<dbReference type="InterPro" id="IPR012334">
    <property type="entry name" value="Pectin_lyas_fold"/>
</dbReference>
<protein>
    <submittedName>
        <fullName evidence="4">Right-handed parallel beta-helix repeat-containing protein</fullName>
    </submittedName>
</protein>
<accession>A0AAW7X2Q7</accession>
<dbReference type="InterPro" id="IPR052063">
    <property type="entry name" value="Polysaccharide_Lyase_1"/>
</dbReference>
<dbReference type="PROSITE" id="PS51257">
    <property type="entry name" value="PROKAR_LIPOPROTEIN"/>
    <property type="match status" value="1"/>
</dbReference>
<reference evidence="4" key="1">
    <citation type="submission" date="2023-07" db="EMBL/GenBank/DDBJ databases">
        <title>Genome content predicts the carbon catabolic preferences of heterotrophic bacteria.</title>
        <authorList>
            <person name="Gralka M."/>
        </authorList>
    </citation>
    <scope>NUCLEOTIDE SEQUENCE</scope>
    <source>
        <strain evidence="4">I3M17_2</strain>
    </source>
</reference>
<keyword evidence="3" id="KW-0732">Signal</keyword>
<keyword evidence="1" id="KW-0479">Metal-binding</keyword>
<proteinExistence type="predicted"/>
<evidence type="ECO:0000256" key="2">
    <source>
        <dbReference type="ARBA" id="ARBA00023180"/>
    </source>
</evidence>
<evidence type="ECO:0000313" key="5">
    <source>
        <dbReference type="Proteomes" id="UP001169760"/>
    </source>
</evidence>
<sequence>MFKYTLYIVALVAGVVVSLAACSKRATQQVETEFYEINERGGDDGSLLRVVNLNNQGVGSLRWALTQTGARKIVFDVGGVIDLEEKSLKIREPHVTIAGETAPSPGITLIKGGLRIETHNVKVSHLMIRPGDAGHSKGQGWKPDGITIYGSKARHVVIDHCSVTWAVDENIAVSGPADKGAEATAGKVLIRNSIIAEALSNASHPEGEHSKGILIHNNVQHVSLVNNLLAHNKRRNPYFKAGTTGIVTGNIIYNPGKRAIHMSSSSADASLPILSITGNMFIPAANTSPNLSLISNYGKIYSSGNLVQGESRPITDGKSISLTAPPLQQVGINLTDTDTQNDFCQTLSNAGARPWDPDPIDIRIKTQLLAGEGRIIDSQSEVEGYPIHNVNNKETAEAGSTQGDGMLQFDTELLREIPNLCSGMM</sequence>
<dbReference type="SUPFAM" id="SSF51126">
    <property type="entry name" value="Pectin lyase-like"/>
    <property type="match status" value="1"/>
</dbReference>
<dbReference type="RefSeq" id="WP_303489983.1">
    <property type="nucleotide sequence ID" value="NZ_JAUOPB010000001.1"/>
</dbReference>
<name>A0AAW7X2Q7_9GAMM</name>
<dbReference type="PANTHER" id="PTHR42970">
    <property type="entry name" value="PECTATE LYASE C-RELATED"/>
    <property type="match status" value="1"/>
</dbReference>
<comment type="caution">
    <text evidence="4">The sequence shown here is derived from an EMBL/GenBank/DDBJ whole genome shotgun (WGS) entry which is preliminary data.</text>
</comment>
<dbReference type="Gene3D" id="2.160.20.10">
    <property type="entry name" value="Single-stranded right-handed beta-helix, Pectin lyase-like"/>
    <property type="match status" value="1"/>
</dbReference>
<feature type="signal peptide" evidence="3">
    <location>
        <begin position="1"/>
        <end position="20"/>
    </location>
</feature>
<evidence type="ECO:0000256" key="3">
    <source>
        <dbReference type="SAM" id="SignalP"/>
    </source>
</evidence>
<organism evidence="4 5">
    <name type="scientific">Saccharophagus degradans</name>
    <dbReference type="NCBI Taxonomy" id="86304"/>
    <lineage>
        <taxon>Bacteria</taxon>
        <taxon>Pseudomonadati</taxon>
        <taxon>Pseudomonadota</taxon>
        <taxon>Gammaproteobacteria</taxon>
        <taxon>Cellvibrionales</taxon>
        <taxon>Cellvibrionaceae</taxon>
        <taxon>Saccharophagus</taxon>
    </lineage>
</organism>
<dbReference type="GO" id="GO:0046872">
    <property type="term" value="F:metal ion binding"/>
    <property type="evidence" value="ECO:0007669"/>
    <property type="project" value="UniProtKB-KW"/>
</dbReference>
<gene>
    <name evidence="4" type="ORF">Q4521_00200</name>
</gene>
<dbReference type="Proteomes" id="UP001169760">
    <property type="component" value="Unassembled WGS sequence"/>
</dbReference>